<accession>A0A1H8QL81</accession>
<dbReference type="STRING" id="551995.SAMN05192574_10943"/>
<gene>
    <name evidence="4" type="ORF">SAMN05192574_10943</name>
</gene>
<reference evidence="5" key="1">
    <citation type="submission" date="2016-10" db="EMBL/GenBank/DDBJ databases">
        <authorList>
            <person name="Varghese N."/>
            <person name="Submissions S."/>
        </authorList>
    </citation>
    <scope>NUCLEOTIDE SEQUENCE [LARGE SCALE GENOMIC DNA]</scope>
    <source>
        <strain evidence="5">Gh-48</strain>
    </source>
</reference>
<sequence length="606" mass="68097">MKNIALAMSGGGYRAAAFSLGALSYLNNTGYDDRTLLQNVTFMSSTSGGSITNIAYSAGLCQGDSFSTIYLRLLNAIDGEKAIKRAFEILNHDAAWQTRPDKSRNLINAFSMAYDELLYPNQYFKLYTDRLGGTHLEEICVNSTEFANGLSFRFQSQHPTLNNGKIGNGYIYFSDLDAAWRLKLSDILASSSCFPGGFEPLIFPEDFTHAGLKPKELNEAINFKNNPFTTDEKPDDIFEDEEFKDNPKRFGLMDGGIADNQAIDSILLASQRRKEKARPPFDLLLITDVTSYLIDSYTLPLEKKSLPGKATINGITWSLFILGLLFPIMILASLFTGWQQWMYLLFIPSLLALVSWLAIQVKLLLTRISANRERSTWSLMLLSYAGYFLKLRLSALIQMLTARLKSVLMITSDIYLKQIRAHYYSQLYADPATHYLVVSNAIYDLSQVKQKAATGIPVVQQKTANPDDEAGELQLDKVAPPSASLVGIAEKARVMATTLWFDKYQRKDNSKAAVVATGQFTTCYNLLKHLYAKQQRVKLQDANQPATQPAETWTTADAQLKTTMETDWKRFNEDPFWLYNQEGISDPGFSPLMAIAEKQRFKVVNK</sequence>
<feature type="domain" description="PNPLA" evidence="3">
    <location>
        <begin position="6"/>
        <end position="263"/>
    </location>
</feature>
<evidence type="ECO:0000256" key="1">
    <source>
        <dbReference type="ARBA" id="ARBA00023098"/>
    </source>
</evidence>
<dbReference type="Gene3D" id="3.40.1090.10">
    <property type="entry name" value="Cytosolic phospholipase A2 catalytic domain"/>
    <property type="match status" value="1"/>
</dbReference>
<evidence type="ECO:0000259" key="3">
    <source>
        <dbReference type="Pfam" id="PF01734"/>
    </source>
</evidence>
<evidence type="ECO:0000256" key="2">
    <source>
        <dbReference type="SAM" id="Phobius"/>
    </source>
</evidence>
<evidence type="ECO:0000313" key="4">
    <source>
        <dbReference type="EMBL" id="SEO54751.1"/>
    </source>
</evidence>
<feature type="transmembrane region" description="Helical" evidence="2">
    <location>
        <begin position="377"/>
        <end position="400"/>
    </location>
</feature>
<protein>
    <submittedName>
        <fullName evidence="4">Patatin-like phospholipase</fullName>
    </submittedName>
</protein>
<dbReference type="RefSeq" id="WP_091216335.1">
    <property type="nucleotide sequence ID" value="NZ_FOCL01000009.1"/>
</dbReference>
<dbReference type="EMBL" id="FOCL01000009">
    <property type="protein sequence ID" value="SEO54751.1"/>
    <property type="molecule type" value="Genomic_DNA"/>
</dbReference>
<organism evidence="4 5">
    <name type="scientific">Mucilaginibacter gossypiicola</name>
    <dbReference type="NCBI Taxonomy" id="551995"/>
    <lineage>
        <taxon>Bacteria</taxon>
        <taxon>Pseudomonadati</taxon>
        <taxon>Bacteroidota</taxon>
        <taxon>Sphingobacteriia</taxon>
        <taxon>Sphingobacteriales</taxon>
        <taxon>Sphingobacteriaceae</taxon>
        <taxon>Mucilaginibacter</taxon>
    </lineage>
</organism>
<proteinExistence type="predicted"/>
<dbReference type="InterPro" id="IPR016035">
    <property type="entry name" value="Acyl_Trfase/lysoPLipase"/>
</dbReference>
<evidence type="ECO:0000313" key="5">
    <source>
        <dbReference type="Proteomes" id="UP000198942"/>
    </source>
</evidence>
<keyword evidence="2" id="KW-0812">Transmembrane</keyword>
<dbReference type="GO" id="GO:0006629">
    <property type="term" value="P:lipid metabolic process"/>
    <property type="evidence" value="ECO:0007669"/>
    <property type="project" value="UniProtKB-KW"/>
</dbReference>
<dbReference type="SUPFAM" id="SSF52151">
    <property type="entry name" value="FabD/lysophospholipase-like"/>
    <property type="match status" value="1"/>
</dbReference>
<keyword evidence="1" id="KW-0443">Lipid metabolism</keyword>
<name>A0A1H8QL81_9SPHI</name>
<keyword evidence="5" id="KW-1185">Reference proteome</keyword>
<feature type="transmembrane region" description="Helical" evidence="2">
    <location>
        <begin position="314"/>
        <end position="335"/>
    </location>
</feature>
<dbReference type="InterPro" id="IPR002641">
    <property type="entry name" value="PNPLA_dom"/>
</dbReference>
<feature type="transmembrane region" description="Helical" evidence="2">
    <location>
        <begin position="341"/>
        <end position="365"/>
    </location>
</feature>
<dbReference type="OrthoDB" id="9813090at2"/>
<keyword evidence="2" id="KW-0472">Membrane</keyword>
<dbReference type="Pfam" id="PF01734">
    <property type="entry name" value="Patatin"/>
    <property type="match status" value="1"/>
</dbReference>
<dbReference type="AlphaFoldDB" id="A0A1H8QL81"/>
<dbReference type="Proteomes" id="UP000198942">
    <property type="component" value="Unassembled WGS sequence"/>
</dbReference>
<keyword evidence="2" id="KW-1133">Transmembrane helix</keyword>